<evidence type="ECO:0000313" key="2">
    <source>
        <dbReference type="EMBL" id="KAL3771317.1"/>
    </source>
</evidence>
<evidence type="ECO:0008006" key="4">
    <source>
        <dbReference type="Google" id="ProtNLM"/>
    </source>
</evidence>
<accession>A0ABD3N630</accession>
<proteinExistence type="predicted"/>
<feature type="compositionally biased region" description="Basic and acidic residues" evidence="1">
    <location>
        <begin position="1129"/>
        <end position="1152"/>
    </location>
</feature>
<gene>
    <name evidence="2" type="ORF">ACHAWU_005785</name>
</gene>
<name>A0ABD3N630_9STRA</name>
<reference evidence="2 3" key="1">
    <citation type="submission" date="2024-10" db="EMBL/GenBank/DDBJ databases">
        <title>Updated reference genomes for cyclostephanoid diatoms.</title>
        <authorList>
            <person name="Roberts W.R."/>
            <person name="Alverson A.J."/>
        </authorList>
    </citation>
    <scope>NUCLEOTIDE SEQUENCE [LARGE SCALE GENOMIC DNA]</scope>
    <source>
        <strain evidence="2 3">AJA232-27</strain>
    </source>
</reference>
<evidence type="ECO:0000313" key="3">
    <source>
        <dbReference type="Proteomes" id="UP001530293"/>
    </source>
</evidence>
<sequence length="1389" mass="151759">MSSPPPNYEVGSENICPPCGPSTWELVPAGYFQSSNLGAFHSQSDESTSVLTNYASRAVVAHSNTLTGSKRSSSPAPPPSASATARPSSRCDRTKRQRTASVHVDNCCHCSLHAICSKRNCPCAKAGRPCLNCEPGANKCTNSEAAINRSIDELNQRRQNGTASQRFRASMGLPAQRPLIPHIHLPNARADGDNTEEPVDNVPPLVSCTARAVDDTNASIQADDIEADLTQDSTVAAVGEELGNPTIHLDGDVVVGNTVNEAEAAEPVEADAVANTTNTADGGANAEVVGGGVQVAAPNGGIAIDALPNGDGNNTVQNIANAEGNTEAAAIEETIEGTTEQNNTAGEEADTLPIQPAGGNGGNYTPQRWTAEELHRDDPLLQDTTPADQKLISIYGDTIHQNDGRHLDGGIGVAEDRKWQRLHMRISACQLALYDVPAGRWSARFLQIQTQLLRDVRMRQCNSEKPMIFASCILRKVKNVKRASDVKRLIWDQLDAWEAEKYCALVKGVEEEALVCGFGATHDHEFEVESAGRRYNSMILSGRIRAAVRMVTDRDPGGLFRSDDKCSKTGRPVIEVLREKHPDSRVPMEEDFDQHPGGQECLESPPVYCYEENVAKAASKISGGAGPCGVDGLMLRNWLLRHGVQSENLRVELAQWVCWLSNGSPPFAAYRALNTVRVLAADKRPGVRPLGCGETWMRLIANCNHMQTRNGAMSACDNTQLCAGLRSGIEANLHAVRAIWPQSAGWTEDGGVEPEDSDSGDGMNAADAHNTVVMNALETQDGRLPARDPGEAEDDRHSCYIADSGFGTALFDARNAFNELNRYLMLWNVAHLWNRGSRFAFNRYRHWGICIVRDRPGKPPIVLHSKEGITQGDCFAMSLYGVALLPLANKMREEHPSALQPWFADDSGAAGEASANAGCLDFLVKFGPKYGYFAEPEKSCYICKVEDEAIARREFEKLGLNINFSRGERYLGGYIGSGATKDKWIGDMVAKWVAAVETLAKVAVKYPQTAYAGFTFCLQNECQYLQRVVADTGPFFEPLEKAIRCHFLPALLGLGAGDIDGKYRELLTHSVTKGGLAVRNPVDTAASVHKASLEATLHLTQSLVDDSVKFDIGSHLATAKAAGQAARSGRLEREQRTLDARARESPADGRRDKRNCASGVWLSIVPSRLNGTSISADEWRDNVRLRYNHLPLDMPQQCDGCHEHMTVEHALSCKKGGLVHIRHDDVADDHWGTRWDANNRGARGRSCSWLLATCRTTIFDVRITDTDARSARGRDFAKVLAAHEKEKKNKYLQPCLQMRKDFTPLVYSVDGIAGREARNAERKLATHLAAKWGKGYSEMVHYVRVRMALAVVRANSLLIRGSRDRQRASCPQIVDGSAMNDWQTWEDCS</sequence>
<comment type="caution">
    <text evidence="2">The sequence shown here is derived from an EMBL/GenBank/DDBJ whole genome shotgun (WGS) entry which is preliminary data.</text>
</comment>
<protein>
    <recommendedName>
        <fullName evidence="4">Tesmin/TSO1-like CXC domain-containing protein</fullName>
    </recommendedName>
</protein>
<evidence type="ECO:0000256" key="1">
    <source>
        <dbReference type="SAM" id="MobiDB-lite"/>
    </source>
</evidence>
<feature type="region of interest" description="Disordered" evidence="1">
    <location>
        <begin position="65"/>
        <end position="96"/>
    </location>
</feature>
<feature type="region of interest" description="Disordered" evidence="1">
    <location>
        <begin position="1124"/>
        <end position="1152"/>
    </location>
</feature>
<dbReference type="Proteomes" id="UP001530293">
    <property type="component" value="Unassembled WGS sequence"/>
</dbReference>
<dbReference type="EMBL" id="JALLBG020000025">
    <property type="protein sequence ID" value="KAL3771317.1"/>
    <property type="molecule type" value="Genomic_DNA"/>
</dbReference>
<organism evidence="2 3">
    <name type="scientific">Discostella pseudostelligera</name>
    <dbReference type="NCBI Taxonomy" id="259834"/>
    <lineage>
        <taxon>Eukaryota</taxon>
        <taxon>Sar</taxon>
        <taxon>Stramenopiles</taxon>
        <taxon>Ochrophyta</taxon>
        <taxon>Bacillariophyta</taxon>
        <taxon>Coscinodiscophyceae</taxon>
        <taxon>Thalassiosirophycidae</taxon>
        <taxon>Stephanodiscales</taxon>
        <taxon>Stephanodiscaceae</taxon>
        <taxon>Discostella</taxon>
    </lineage>
</organism>
<keyword evidence="3" id="KW-1185">Reference proteome</keyword>